<keyword evidence="3" id="KW-1185">Reference proteome</keyword>
<sequence length="629" mass="68647">MAGTLRIVRRPKGNSAPSRPLALTAASQPLDDLGGKSFKTSVTGRSRENWQSDAWDMLDHVGELRYYVGWRAGSCSRARLVASEIDPETGRPTGGIAEDNPEGQRVAEIVKAIAGGPGGQAQLVKRSVECLTVVGEVWIAIVAHSDGVERWYALSNDEIKTTSRGATRKTVIELPNGEQYELNRATDSIFRIWQPRPRRAKEADSPVRSVLDPLREVVRTTSTIAKAAKSRLIGNGVLLVPHEMSLPSAQSPVSANKPGVVLPPSVGQPAVQQLTELLFQVAVAAIEDPDSMAAHVPIIAGVPGEQIKDIKHLRFDDEITKVAIETRNDAIARIALGLDVSPERLLGVGKQANHWSAWQIGDEDVQLHITPVLETFCAGIDDEILKATLIREGIDPSKYCLWYDTSQLTADPDKTDEATAAFDRGVINAEAYRRYLGLGDEDGYDFTQIEDVARWALDIVGRKPELVATYAPVIEQIVGALGEIKAPTPAIEQPSDEEDEDEDRSGADRQQEPDTEDDAEASASTRTASRAELIIAERMLVNRALELAGKRRRTRADAARLRDVPVAETHRFMPPVAEAEIPRLIAGYDAALEDEAIALLGIDTDALRSRARQIIKRELTTQVVEAEVV</sequence>
<proteinExistence type="predicted"/>
<accession>A0A346FC54</accession>
<dbReference type="GeneID" id="60320762"/>
<evidence type="ECO:0000256" key="1">
    <source>
        <dbReference type="SAM" id="MobiDB-lite"/>
    </source>
</evidence>
<reference evidence="3" key="1">
    <citation type="submission" date="2018-07" db="EMBL/GenBank/DDBJ databases">
        <authorList>
            <person name="Quirk P.G."/>
            <person name="Krulwich T.A."/>
        </authorList>
    </citation>
    <scope>NUCLEOTIDE SEQUENCE [LARGE SCALE GENOMIC DNA]</scope>
</reference>
<dbReference type="Proteomes" id="UP000259812">
    <property type="component" value="Genome"/>
</dbReference>
<dbReference type="EMBL" id="MH632120">
    <property type="protein sequence ID" value="AXN53279.1"/>
    <property type="molecule type" value="Genomic_DNA"/>
</dbReference>
<gene>
    <name evidence="2" type="primary">7</name>
    <name evidence="2" type="ORF">PBI_THONKO_7</name>
</gene>
<feature type="region of interest" description="Disordered" evidence="1">
    <location>
        <begin position="485"/>
        <end position="527"/>
    </location>
</feature>
<dbReference type="KEGG" id="vg:60320762"/>
<protein>
    <submittedName>
        <fullName evidence="2">Portal protein</fullName>
    </submittedName>
</protein>
<feature type="region of interest" description="Disordered" evidence="1">
    <location>
        <begin position="1"/>
        <end position="20"/>
    </location>
</feature>
<dbReference type="RefSeq" id="YP_009949358.1">
    <property type="nucleotide sequence ID" value="NC_051580.1"/>
</dbReference>
<name>A0A346FC54_9CAUD</name>
<organism evidence="2 3">
    <name type="scientific">Mycobacterium phage Thonko</name>
    <dbReference type="NCBI Taxonomy" id="2282910"/>
    <lineage>
        <taxon>Viruses</taxon>
        <taxon>Duplodnaviria</taxon>
        <taxon>Heunggongvirae</taxon>
        <taxon>Uroviricota</taxon>
        <taxon>Caudoviricetes</taxon>
        <taxon>Bclasvirinae</taxon>
        <taxon>Thonkovirus</taxon>
        <taxon>Thonkovirus thonko</taxon>
    </lineage>
</organism>
<evidence type="ECO:0000313" key="3">
    <source>
        <dbReference type="Proteomes" id="UP000259812"/>
    </source>
</evidence>
<feature type="compositionally biased region" description="Acidic residues" evidence="1">
    <location>
        <begin position="494"/>
        <end position="503"/>
    </location>
</feature>
<evidence type="ECO:0000313" key="2">
    <source>
        <dbReference type="EMBL" id="AXN53279.1"/>
    </source>
</evidence>